<proteinExistence type="predicted"/>
<keyword evidence="2" id="KW-1185">Reference proteome</keyword>
<dbReference type="SUPFAM" id="SSF103642">
    <property type="entry name" value="Sec-C motif"/>
    <property type="match status" value="1"/>
</dbReference>
<dbReference type="Gene3D" id="3.10.450.50">
    <property type="match status" value="1"/>
</dbReference>
<dbReference type="EMBL" id="AP022613">
    <property type="protein sequence ID" value="BBZ40289.1"/>
    <property type="molecule type" value="Genomic_DNA"/>
</dbReference>
<reference evidence="1 2" key="1">
    <citation type="journal article" date="2019" name="Emerg. Microbes Infect.">
        <title>Comprehensive subspecies identification of 175 nontuberculous mycobacteria species based on 7547 genomic profiles.</title>
        <authorList>
            <person name="Matsumoto Y."/>
            <person name="Kinjo T."/>
            <person name="Motooka D."/>
            <person name="Nabeya D."/>
            <person name="Jung N."/>
            <person name="Uechi K."/>
            <person name="Horii T."/>
            <person name="Iida T."/>
            <person name="Fujita J."/>
            <person name="Nakamura S."/>
        </authorList>
    </citation>
    <scope>NUCLEOTIDE SEQUENCE [LARGE SCALE GENOMIC DNA]</scope>
    <source>
        <strain evidence="1 2">JCM 14738</strain>
    </source>
</reference>
<organism evidence="1 2">
    <name type="scientific">Mycobacterium conspicuum</name>
    <dbReference type="NCBI Taxonomy" id="44010"/>
    <lineage>
        <taxon>Bacteria</taxon>
        <taxon>Bacillati</taxon>
        <taxon>Actinomycetota</taxon>
        <taxon>Actinomycetes</taxon>
        <taxon>Mycobacteriales</taxon>
        <taxon>Mycobacteriaceae</taxon>
        <taxon>Mycobacterium</taxon>
    </lineage>
</organism>
<dbReference type="Pfam" id="PF02810">
    <property type="entry name" value="SEC-C"/>
    <property type="match status" value="1"/>
</dbReference>
<evidence type="ECO:0000313" key="2">
    <source>
        <dbReference type="Proteomes" id="UP000467385"/>
    </source>
</evidence>
<evidence type="ECO:0000313" key="1">
    <source>
        <dbReference type="EMBL" id="BBZ40289.1"/>
    </source>
</evidence>
<dbReference type="Proteomes" id="UP000467385">
    <property type="component" value="Chromosome"/>
</dbReference>
<gene>
    <name evidence="1" type="ORF">MCNS_33520</name>
</gene>
<evidence type="ECO:0008006" key="3">
    <source>
        <dbReference type="Google" id="ProtNLM"/>
    </source>
</evidence>
<dbReference type="AlphaFoldDB" id="A0A7I7YF43"/>
<dbReference type="InterPro" id="IPR004027">
    <property type="entry name" value="SEC_C_motif"/>
</dbReference>
<name>A0A7I7YF43_9MYCO</name>
<sequence>MALARVAVVGEDAGVEPIDAVAVAWLPAGDYEQVVRIWPELAASDVVAGPDGPLPHDQYCRAMQQQFRELSGAGVPVLLVAPVRVAPFTAWCAERGAPPDDAESRATYAAYMTTQADPDLVVWPPGRNEPCWCGSGRKYKKCCAATSLIDAEQ</sequence>
<accession>A0A7I7YF43</accession>
<protein>
    <recommendedName>
        <fullName evidence="3">SEC-C motif-containing protein</fullName>
    </recommendedName>
</protein>